<dbReference type="Proteomes" id="UP001648503">
    <property type="component" value="Unassembled WGS sequence"/>
</dbReference>
<dbReference type="Pfam" id="PF12706">
    <property type="entry name" value="Lactamase_B_2"/>
    <property type="match status" value="1"/>
</dbReference>
<dbReference type="Gene3D" id="3.60.15.10">
    <property type="entry name" value="Ribonuclease Z/Hydroxyacylglutathione hydrolase-like"/>
    <property type="match status" value="1"/>
</dbReference>
<evidence type="ECO:0000313" key="2">
    <source>
        <dbReference type="EMBL" id="KAH6597345.1"/>
    </source>
</evidence>
<feature type="domain" description="Metallo-beta-lactamase" evidence="1">
    <location>
        <begin position="82"/>
        <end position="257"/>
    </location>
</feature>
<dbReference type="PANTHER" id="PTHR42663">
    <property type="entry name" value="HYDROLASE C777.06C-RELATED-RELATED"/>
    <property type="match status" value="1"/>
</dbReference>
<evidence type="ECO:0000259" key="1">
    <source>
        <dbReference type="Pfam" id="PF12706"/>
    </source>
</evidence>
<dbReference type="CDD" id="cd16279">
    <property type="entry name" value="metallo-hydrolase-like_MBL-fold"/>
    <property type="match status" value="1"/>
</dbReference>
<accession>A0ABQ8FIA7</accession>
<comment type="caution">
    <text evidence="2">The sequence shown here is derived from an EMBL/GenBank/DDBJ whole genome shotgun (WGS) entry which is preliminary data.</text>
</comment>
<name>A0ABQ8FIA7_9FUNG</name>
<reference evidence="2 3" key="1">
    <citation type="submission" date="2021-02" db="EMBL/GenBank/DDBJ databases">
        <title>Variation within the Batrachochytrium salamandrivorans European outbreak.</title>
        <authorList>
            <person name="Kelly M."/>
            <person name="Pasmans F."/>
            <person name="Shea T.P."/>
            <person name="Munoz J.F."/>
            <person name="Carranza S."/>
            <person name="Cuomo C.A."/>
            <person name="Martel A."/>
        </authorList>
    </citation>
    <scope>NUCLEOTIDE SEQUENCE [LARGE SCALE GENOMIC DNA]</scope>
    <source>
        <strain evidence="2 3">AMFP18/2</strain>
    </source>
</reference>
<dbReference type="InterPro" id="IPR001279">
    <property type="entry name" value="Metallo-B-lactamas"/>
</dbReference>
<keyword evidence="3" id="KW-1185">Reference proteome</keyword>
<dbReference type="EMBL" id="JAFCIX010000145">
    <property type="protein sequence ID" value="KAH6597345.1"/>
    <property type="molecule type" value="Genomic_DNA"/>
</dbReference>
<dbReference type="PANTHER" id="PTHR42663:SF6">
    <property type="entry name" value="HYDROLASE C777.06C-RELATED"/>
    <property type="match status" value="1"/>
</dbReference>
<proteinExistence type="predicted"/>
<evidence type="ECO:0000313" key="3">
    <source>
        <dbReference type="Proteomes" id="UP001648503"/>
    </source>
</evidence>
<gene>
    <name evidence="2" type="ORF">BASA50_004485</name>
</gene>
<sequence>MGKVREFIFLGTGTSGSVPNIHCLAKLPAPTCKVCISSIRFDAPPMQEPLSAPLMQLPHFSKNRRRNTSGMVRFMHSDGRMRNVVIDCGKTFYDSALSWFVEYRLRHIDAVILTHGHADAMMGLDDLRQWTIGNEERRIQKKVDVYPNAETMRLFLERGGDVPTVQFHIIDSGPDGPRPFLIDDELTVTPFNVEHGRNGNEPYMSLGFRFEDLTYISDANAIPPRAACIIHGSTHLVIDGLGVVPHSSHFSFDQAVQECILALARGGNGYFTGLSHSMDHDELNVYLASQQAIKDAGIHIEAGFDGQRIQIQS</sequence>
<dbReference type="InterPro" id="IPR036866">
    <property type="entry name" value="RibonucZ/Hydroxyglut_hydro"/>
</dbReference>
<protein>
    <recommendedName>
        <fullName evidence="1">Metallo-beta-lactamase domain-containing protein</fullName>
    </recommendedName>
</protein>
<dbReference type="SUPFAM" id="SSF56281">
    <property type="entry name" value="Metallo-hydrolase/oxidoreductase"/>
    <property type="match status" value="1"/>
</dbReference>
<organism evidence="2 3">
    <name type="scientific">Batrachochytrium salamandrivorans</name>
    <dbReference type="NCBI Taxonomy" id="1357716"/>
    <lineage>
        <taxon>Eukaryota</taxon>
        <taxon>Fungi</taxon>
        <taxon>Fungi incertae sedis</taxon>
        <taxon>Chytridiomycota</taxon>
        <taxon>Chytridiomycota incertae sedis</taxon>
        <taxon>Chytridiomycetes</taxon>
        <taxon>Rhizophydiales</taxon>
        <taxon>Rhizophydiales incertae sedis</taxon>
        <taxon>Batrachochytrium</taxon>
    </lineage>
</organism>